<dbReference type="Pfam" id="PF01757">
    <property type="entry name" value="Acyl_transf_3"/>
    <property type="match status" value="1"/>
</dbReference>
<keyword evidence="4" id="KW-1185">Reference proteome</keyword>
<evidence type="ECO:0000256" key="1">
    <source>
        <dbReference type="SAM" id="Phobius"/>
    </source>
</evidence>
<feature type="transmembrane region" description="Helical" evidence="1">
    <location>
        <begin position="245"/>
        <end position="265"/>
    </location>
</feature>
<sequence length="382" mass="42053">MRLIPELRFGAAEGELVPSVSRSRLPSLTGLRFVAAFVVFLTHLDISWMLMPVAMAAVSFFFVLSGFVLTWSARESEPYQAFWRHRFWKIFPNHAVTWVTMMGLLAATGISAEPGRVPPGPTPAGPALANLFLVHTWLPAPTLMFSVNPVSWTLAAEAAFYLLFPLILPLVMRVRPERLLVAAGIAVAAIWLVPTLSFVLHGPAVLPGEFDLPLVRLWFADYLPLSRLPEFVLGMLLARMVRRGVMPRIGVVLPGIALLTAVAVAGKFLPIPFWFAAATIGPVALMIVGAASMDLRGARSLWATRSPVFLGQLSFAFYLIHYQVITLFEHVFGDWPRGTLGTLGVGVLLCGVSVFLAWLLYRFVEQPLMQRFSHRSPAGPRA</sequence>
<keyword evidence="3" id="KW-0012">Acyltransferase</keyword>
<dbReference type="PANTHER" id="PTHR23028:SF53">
    <property type="entry name" value="ACYL_TRANSF_3 DOMAIN-CONTAINING PROTEIN"/>
    <property type="match status" value="1"/>
</dbReference>
<evidence type="ECO:0000259" key="2">
    <source>
        <dbReference type="Pfam" id="PF01757"/>
    </source>
</evidence>
<feature type="domain" description="Acyltransferase 3" evidence="2">
    <location>
        <begin position="27"/>
        <end position="362"/>
    </location>
</feature>
<proteinExistence type="predicted"/>
<feature type="transmembrane region" description="Helical" evidence="1">
    <location>
        <begin position="90"/>
        <end position="112"/>
    </location>
</feature>
<keyword evidence="1" id="KW-0812">Transmembrane</keyword>
<organism evidence="3 4">
    <name type="scientific">Longimycelium tulufanense</name>
    <dbReference type="NCBI Taxonomy" id="907463"/>
    <lineage>
        <taxon>Bacteria</taxon>
        <taxon>Bacillati</taxon>
        <taxon>Actinomycetota</taxon>
        <taxon>Actinomycetes</taxon>
        <taxon>Pseudonocardiales</taxon>
        <taxon>Pseudonocardiaceae</taxon>
        <taxon>Longimycelium</taxon>
    </lineage>
</organism>
<feature type="transmembrane region" description="Helical" evidence="1">
    <location>
        <begin position="150"/>
        <end position="172"/>
    </location>
</feature>
<dbReference type="GO" id="GO:0016020">
    <property type="term" value="C:membrane"/>
    <property type="evidence" value="ECO:0007669"/>
    <property type="project" value="TreeGrafter"/>
</dbReference>
<feature type="transmembrane region" description="Helical" evidence="1">
    <location>
        <begin position="271"/>
        <end position="295"/>
    </location>
</feature>
<evidence type="ECO:0000313" key="3">
    <source>
        <dbReference type="EMBL" id="GGM50639.1"/>
    </source>
</evidence>
<feature type="transmembrane region" description="Helical" evidence="1">
    <location>
        <begin position="307"/>
        <end position="328"/>
    </location>
</feature>
<dbReference type="AlphaFoldDB" id="A0A8J3FTY5"/>
<comment type="caution">
    <text evidence="3">The sequence shown here is derived from an EMBL/GenBank/DDBJ whole genome shotgun (WGS) entry which is preliminary data.</text>
</comment>
<protein>
    <submittedName>
        <fullName evidence="3">Acyltransferase</fullName>
    </submittedName>
</protein>
<reference evidence="3" key="1">
    <citation type="journal article" date="2014" name="Int. J. Syst. Evol. Microbiol.">
        <title>Complete genome sequence of Corynebacterium casei LMG S-19264T (=DSM 44701T), isolated from a smear-ripened cheese.</title>
        <authorList>
            <consortium name="US DOE Joint Genome Institute (JGI-PGF)"/>
            <person name="Walter F."/>
            <person name="Albersmeier A."/>
            <person name="Kalinowski J."/>
            <person name="Ruckert C."/>
        </authorList>
    </citation>
    <scope>NUCLEOTIDE SEQUENCE</scope>
    <source>
        <strain evidence="3">CGMCC 4.5737</strain>
    </source>
</reference>
<feature type="transmembrane region" description="Helical" evidence="1">
    <location>
        <begin position="340"/>
        <end position="361"/>
    </location>
</feature>
<keyword evidence="1" id="KW-0472">Membrane</keyword>
<dbReference type="GO" id="GO:0016747">
    <property type="term" value="F:acyltransferase activity, transferring groups other than amino-acyl groups"/>
    <property type="evidence" value="ECO:0007669"/>
    <property type="project" value="InterPro"/>
</dbReference>
<name>A0A8J3FTY5_9PSEU</name>
<feature type="transmembrane region" description="Helical" evidence="1">
    <location>
        <begin position="50"/>
        <end position="69"/>
    </location>
</feature>
<dbReference type="EMBL" id="BMMK01000008">
    <property type="protein sequence ID" value="GGM50639.1"/>
    <property type="molecule type" value="Genomic_DNA"/>
</dbReference>
<dbReference type="GO" id="GO:0009103">
    <property type="term" value="P:lipopolysaccharide biosynthetic process"/>
    <property type="evidence" value="ECO:0007669"/>
    <property type="project" value="TreeGrafter"/>
</dbReference>
<keyword evidence="3" id="KW-0808">Transferase</keyword>
<dbReference type="InterPro" id="IPR002656">
    <property type="entry name" value="Acyl_transf_3_dom"/>
</dbReference>
<gene>
    <name evidence="3" type="ORF">GCM10012275_21870</name>
</gene>
<dbReference type="Proteomes" id="UP000637578">
    <property type="component" value="Unassembled WGS sequence"/>
</dbReference>
<reference evidence="3" key="2">
    <citation type="submission" date="2020-09" db="EMBL/GenBank/DDBJ databases">
        <authorList>
            <person name="Sun Q."/>
            <person name="Zhou Y."/>
        </authorList>
    </citation>
    <scope>NUCLEOTIDE SEQUENCE</scope>
    <source>
        <strain evidence="3">CGMCC 4.5737</strain>
    </source>
</reference>
<feature type="transmembrane region" description="Helical" evidence="1">
    <location>
        <begin position="219"/>
        <end position="238"/>
    </location>
</feature>
<keyword evidence="1" id="KW-1133">Transmembrane helix</keyword>
<dbReference type="RefSeq" id="WP_189056570.1">
    <property type="nucleotide sequence ID" value="NZ_BMMK01000008.1"/>
</dbReference>
<accession>A0A8J3FTY5</accession>
<dbReference type="PANTHER" id="PTHR23028">
    <property type="entry name" value="ACETYLTRANSFERASE"/>
    <property type="match status" value="1"/>
</dbReference>
<dbReference type="InterPro" id="IPR050879">
    <property type="entry name" value="Acyltransferase_3"/>
</dbReference>
<feature type="transmembrane region" description="Helical" evidence="1">
    <location>
        <begin position="179"/>
        <end position="199"/>
    </location>
</feature>
<evidence type="ECO:0000313" key="4">
    <source>
        <dbReference type="Proteomes" id="UP000637578"/>
    </source>
</evidence>